<name>A0A428YUP2_KIBAR</name>
<comment type="caution">
    <text evidence="2">The sequence shown here is derived from an EMBL/GenBank/DDBJ whole genome shotgun (WGS) entry which is preliminary data.</text>
</comment>
<dbReference type="GO" id="GO:0009253">
    <property type="term" value="P:peptidoglycan catabolic process"/>
    <property type="evidence" value="ECO:0007669"/>
    <property type="project" value="InterPro"/>
</dbReference>
<dbReference type="Gene3D" id="3.40.80.10">
    <property type="entry name" value="Peptidoglycan recognition protein-like"/>
    <property type="match status" value="1"/>
</dbReference>
<dbReference type="InterPro" id="IPR036505">
    <property type="entry name" value="Amidase/PGRP_sf"/>
</dbReference>
<organism evidence="2 3">
    <name type="scientific">Kibdelosporangium aridum</name>
    <dbReference type="NCBI Taxonomy" id="2030"/>
    <lineage>
        <taxon>Bacteria</taxon>
        <taxon>Bacillati</taxon>
        <taxon>Actinomycetota</taxon>
        <taxon>Actinomycetes</taxon>
        <taxon>Pseudonocardiales</taxon>
        <taxon>Pseudonocardiaceae</taxon>
        <taxon>Kibdelosporangium</taxon>
    </lineage>
</organism>
<evidence type="ECO:0000313" key="2">
    <source>
        <dbReference type="EMBL" id="RSM73440.1"/>
    </source>
</evidence>
<evidence type="ECO:0000259" key="1">
    <source>
        <dbReference type="SMART" id="SM00644"/>
    </source>
</evidence>
<protein>
    <submittedName>
        <fullName evidence="2">N-acetylmuramoyl-L-alanine amidase</fullName>
    </submittedName>
</protein>
<dbReference type="InterPro" id="IPR002502">
    <property type="entry name" value="Amidase_domain"/>
</dbReference>
<dbReference type="EMBL" id="QHKI01000056">
    <property type="protein sequence ID" value="RSM73440.1"/>
    <property type="molecule type" value="Genomic_DNA"/>
</dbReference>
<reference evidence="2 3" key="1">
    <citation type="submission" date="2018-05" db="EMBL/GenBank/DDBJ databases">
        <title>Evolution of GPA BGCs.</title>
        <authorList>
            <person name="Waglechner N."/>
            <person name="Wright G.D."/>
        </authorList>
    </citation>
    <scope>NUCLEOTIDE SEQUENCE [LARGE SCALE GENOMIC DNA]</scope>
    <source>
        <strain evidence="2 3">A82846</strain>
    </source>
</reference>
<gene>
    <name evidence="2" type="ORF">DMH04_41245</name>
</gene>
<feature type="domain" description="N-acetylmuramoyl-L-alanine amidase" evidence="1">
    <location>
        <begin position="25"/>
        <end position="165"/>
    </location>
</feature>
<dbReference type="AlphaFoldDB" id="A0A428YUP2"/>
<dbReference type="GO" id="GO:0008745">
    <property type="term" value="F:N-acetylmuramoyl-L-alanine amidase activity"/>
    <property type="evidence" value="ECO:0007669"/>
    <property type="project" value="InterPro"/>
</dbReference>
<dbReference type="RefSeq" id="WP_051793366.1">
    <property type="nucleotide sequence ID" value="NZ_QHKI01000056.1"/>
</dbReference>
<dbReference type="Proteomes" id="UP000287547">
    <property type="component" value="Unassembled WGS sequence"/>
</dbReference>
<evidence type="ECO:0000313" key="3">
    <source>
        <dbReference type="Proteomes" id="UP000287547"/>
    </source>
</evidence>
<dbReference type="SUPFAM" id="SSF55846">
    <property type="entry name" value="N-acetylmuramoyl-L-alanine amidase-like"/>
    <property type="match status" value="1"/>
</dbReference>
<dbReference type="OrthoDB" id="5178799at2"/>
<dbReference type="SMART" id="SM00644">
    <property type="entry name" value="Ami_2"/>
    <property type="match status" value="1"/>
</dbReference>
<accession>A0A428YUP2</accession>
<sequence>MSVARAREINARLRAAGITVHEWAGWESRGNGQTSAYEGCIVHHTATAYGMAPAILVNGRPDLAGPLCNYAGNVDGSVTVIAAHPANHAGAGGGRSMGPLPVTTTFNRRVMGLEIVYPGNQPMTQAQYRTAAIWARIVTDVLGYGDIQRARAHAETSATGKWDPGFAPGRTIDMNAFRATAASGQLPVEDTVSWTENLTFTAPDGTVTTIQARDWVMWTNFAAWQAANGIATTNTKLDAIAGTLNDNQAALLAAIGDDPTQIDLTDAQVQMFLNGVSEKTKAAVKAALREGTDA</sequence>
<proteinExistence type="predicted"/>